<dbReference type="EMBL" id="MN740443">
    <property type="protein sequence ID" value="QHU26556.1"/>
    <property type="molecule type" value="Genomic_DNA"/>
</dbReference>
<accession>A0A6C0L6J9</accession>
<name>A0A6C0L6J9_9ZZZZ</name>
<sequence>MLSDIQIETAQLVFSIEKEIVLMELREMLEKTAKLERIIRQAMEENPVVDEDTFTPCLDIVCPPKKKMRKE</sequence>
<dbReference type="AlphaFoldDB" id="A0A6C0L6J9"/>
<reference evidence="1" key="1">
    <citation type="journal article" date="2020" name="Nature">
        <title>Giant virus diversity and host interactions through global metagenomics.</title>
        <authorList>
            <person name="Schulz F."/>
            <person name="Roux S."/>
            <person name="Paez-Espino D."/>
            <person name="Jungbluth S."/>
            <person name="Walsh D.A."/>
            <person name="Denef V.J."/>
            <person name="McMahon K.D."/>
            <person name="Konstantinidis K.T."/>
            <person name="Eloe-Fadrosh E.A."/>
            <person name="Kyrpides N.C."/>
            <person name="Woyke T."/>
        </authorList>
    </citation>
    <scope>NUCLEOTIDE SEQUENCE</scope>
    <source>
        <strain evidence="1">GVMAG-M-3300027759-42</strain>
    </source>
</reference>
<evidence type="ECO:0000313" key="1">
    <source>
        <dbReference type="EMBL" id="QHU26556.1"/>
    </source>
</evidence>
<protein>
    <submittedName>
        <fullName evidence="1">Uncharacterized protein</fullName>
    </submittedName>
</protein>
<proteinExistence type="predicted"/>
<organism evidence="1">
    <name type="scientific">viral metagenome</name>
    <dbReference type="NCBI Taxonomy" id="1070528"/>
    <lineage>
        <taxon>unclassified sequences</taxon>
        <taxon>metagenomes</taxon>
        <taxon>organismal metagenomes</taxon>
    </lineage>
</organism>